<keyword evidence="1" id="KW-0694">RNA-binding</keyword>
<feature type="non-terminal residue" evidence="4">
    <location>
        <position position="477"/>
    </location>
</feature>
<comment type="caution">
    <text evidence="4">The sequence shown here is derived from an EMBL/GenBank/DDBJ whole genome shotgun (WGS) entry which is preliminary data.</text>
</comment>
<keyword evidence="1" id="KW-0696">RNA-directed RNA polymerase</keyword>
<feature type="domain" description="RDRP core" evidence="2">
    <location>
        <begin position="420"/>
        <end position="474"/>
    </location>
</feature>
<dbReference type="EC" id="2.7.7.48" evidence="1"/>
<name>A0AAN6GKW2_9BASI</name>
<dbReference type="Pfam" id="PF05183">
    <property type="entry name" value="RdRP"/>
    <property type="match status" value="1"/>
</dbReference>
<protein>
    <recommendedName>
        <fullName evidence="1">RNA-dependent RNA polymerase</fullName>
        <ecNumber evidence="1">2.7.7.48</ecNumber>
    </recommendedName>
</protein>
<gene>
    <name evidence="4" type="ORF">OC846_006719</name>
</gene>
<evidence type="ECO:0000313" key="4">
    <source>
        <dbReference type="EMBL" id="KAK0542504.1"/>
    </source>
</evidence>
<evidence type="ECO:0000313" key="5">
    <source>
        <dbReference type="Proteomes" id="UP001176517"/>
    </source>
</evidence>
<dbReference type="InterPro" id="IPR057596">
    <property type="entry name" value="RDRP_core"/>
</dbReference>
<dbReference type="EMBL" id="JAPDMZ010000510">
    <property type="protein sequence ID" value="KAK0542504.1"/>
    <property type="molecule type" value="Genomic_DNA"/>
</dbReference>
<dbReference type="Proteomes" id="UP001176517">
    <property type="component" value="Unassembled WGS sequence"/>
</dbReference>
<accession>A0AAN6GKW2</accession>
<organism evidence="4 5">
    <name type="scientific">Tilletia horrida</name>
    <dbReference type="NCBI Taxonomy" id="155126"/>
    <lineage>
        <taxon>Eukaryota</taxon>
        <taxon>Fungi</taxon>
        <taxon>Dikarya</taxon>
        <taxon>Basidiomycota</taxon>
        <taxon>Ustilaginomycotina</taxon>
        <taxon>Exobasidiomycetes</taxon>
        <taxon>Tilletiales</taxon>
        <taxon>Tilletiaceae</taxon>
        <taxon>Tilletia</taxon>
    </lineage>
</organism>
<feature type="domain" description="RdRP-like PH" evidence="3">
    <location>
        <begin position="124"/>
        <end position="266"/>
    </location>
</feature>
<reference evidence="4" key="1">
    <citation type="journal article" date="2023" name="PhytoFront">
        <title>Draft Genome Resources of Seven Strains of Tilletia horrida, Causal Agent of Kernel Smut of Rice.</title>
        <authorList>
            <person name="Khanal S."/>
            <person name="Antony Babu S."/>
            <person name="Zhou X.G."/>
        </authorList>
    </citation>
    <scope>NUCLEOTIDE SEQUENCE</scope>
    <source>
        <strain evidence="4">TX6</strain>
    </source>
</reference>
<keyword evidence="1" id="KW-0548">Nucleotidyltransferase</keyword>
<evidence type="ECO:0000259" key="3">
    <source>
        <dbReference type="Pfam" id="PF25358"/>
    </source>
</evidence>
<keyword evidence="5" id="KW-1185">Reference proteome</keyword>
<dbReference type="Pfam" id="PF25358">
    <property type="entry name" value="PH_fung_RdRP"/>
    <property type="match status" value="1"/>
</dbReference>
<evidence type="ECO:0000259" key="2">
    <source>
        <dbReference type="Pfam" id="PF05183"/>
    </source>
</evidence>
<dbReference type="AlphaFoldDB" id="A0AAN6GKW2"/>
<proteinExistence type="inferred from homology"/>
<dbReference type="InterPro" id="IPR057503">
    <property type="entry name" value="PH_RdRP"/>
</dbReference>
<dbReference type="GO" id="GO:0003968">
    <property type="term" value="F:RNA-directed RNA polymerase activity"/>
    <property type="evidence" value="ECO:0007669"/>
    <property type="project" value="UniProtKB-KW"/>
</dbReference>
<comment type="similarity">
    <text evidence="1">Belongs to the RdRP family.</text>
</comment>
<dbReference type="GO" id="GO:0003723">
    <property type="term" value="F:RNA binding"/>
    <property type="evidence" value="ECO:0007669"/>
    <property type="project" value="UniProtKB-KW"/>
</dbReference>
<comment type="catalytic activity">
    <reaction evidence="1">
        <text>RNA(n) + a ribonucleoside 5'-triphosphate = RNA(n+1) + diphosphate</text>
        <dbReference type="Rhea" id="RHEA:21248"/>
        <dbReference type="Rhea" id="RHEA-COMP:14527"/>
        <dbReference type="Rhea" id="RHEA-COMP:17342"/>
        <dbReference type="ChEBI" id="CHEBI:33019"/>
        <dbReference type="ChEBI" id="CHEBI:61557"/>
        <dbReference type="ChEBI" id="CHEBI:140395"/>
        <dbReference type="EC" id="2.7.7.48"/>
    </reaction>
</comment>
<evidence type="ECO:0000256" key="1">
    <source>
        <dbReference type="RuleBase" id="RU363098"/>
    </source>
</evidence>
<keyword evidence="1" id="KW-0808">Transferase</keyword>
<sequence>MASLFLNHIPFGTKNRELRKKVGRAIRKVCGPAATDSLPRFHVETWDTHSVCRGRISIGSALVAKQLLDHFKRHPLRVVGGAIHPQWDRNRNAERLKYLTDPVPQLVPVSDYDSDPDHFSRSDQFTFTRLSCGVWRADGAYAEAWAFQARKSGYTSDDGPVVRIEHDNANLHIDLDHRTVRISLYHIEGFLLDDRAPGRCYVTLRALPTFLENKSLQVTDTAAVEGMRGVTSYDPTRNINAQLHRVAALSKEHEIVAPFCWVYTIEGWHPSQCSTFFKRNRNRLGELLRMRPSRNTGPRPFVPRQLKRLIEWFSSLEFPLAFQLEALLYNRFILPEEIWQLEPDIELLSNKHGQKAVADAIKRLCPWIPYRDATEGLDISVRCDVAEIKKRLHRRLRASKSLRLITRKDKAPIEIHSITVTPAGIYYDGPHIDQGNRIIRQFPGHENNYIRVRFADETQSRINFDRTVDIRTNILQQ</sequence>